<name>A0ABP0N7T6_9DINO</name>
<dbReference type="EMBL" id="CAXAMN010021429">
    <property type="protein sequence ID" value="CAK9059498.1"/>
    <property type="molecule type" value="Genomic_DNA"/>
</dbReference>
<protein>
    <submittedName>
        <fullName evidence="1">Uncharacterized protein</fullName>
    </submittedName>
</protein>
<accession>A0ABP0N7T6</accession>
<keyword evidence="2" id="KW-1185">Reference proteome</keyword>
<proteinExistence type="predicted"/>
<sequence length="190" mass="20522">MASLKIMCAQTKGKICSACSLNTVHFKPWNWQSNMLIKAWAWAKAQSKIRVNEVHGEEEIYIVANESFDVTSTEVEEATQSGNITVQDDEGTLLATDLPDFDAPAAALISGGPNAAGGSSSSSGQAGTPMLGSTTGVMSFRMSFPTISSTQSPLQILPQFVEVLGKKLDKCTQELDWVKCLKCKHMNARF</sequence>
<organism evidence="1 2">
    <name type="scientific">Durusdinium trenchii</name>
    <dbReference type="NCBI Taxonomy" id="1381693"/>
    <lineage>
        <taxon>Eukaryota</taxon>
        <taxon>Sar</taxon>
        <taxon>Alveolata</taxon>
        <taxon>Dinophyceae</taxon>
        <taxon>Suessiales</taxon>
        <taxon>Symbiodiniaceae</taxon>
        <taxon>Durusdinium</taxon>
    </lineage>
</organism>
<evidence type="ECO:0000313" key="1">
    <source>
        <dbReference type="EMBL" id="CAK9059498.1"/>
    </source>
</evidence>
<evidence type="ECO:0000313" key="2">
    <source>
        <dbReference type="Proteomes" id="UP001642484"/>
    </source>
</evidence>
<dbReference type="Proteomes" id="UP001642484">
    <property type="component" value="Unassembled WGS sequence"/>
</dbReference>
<comment type="caution">
    <text evidence="1">The sequence shown here is derived from an EMBL/GenBank/DDBJ whole genome shotgun (WGS) entry which is preliminary data.</text>
</comment>
<gene>
    <name evidence="1" type="ORF">CCMP2556_LOCUS29294</name>
</gene>
<reference evidence="1 2" key="1">
    <citation type="submission" date="2024-02" db="EMBL/GenBank/DDBJ databases">
        <authorList>
            <person name="Chen Y."/>
            <person name="Shah S."/>
            <person name="Dougan E. K."/>
            <person name="Thang M."/>
            <person name="Chan C."/>
        </authorList>
    </citation>
    <scope>NUCLEOTIDE SEQUENCE [LARGE SCALE GENOMIC DNA]</scope>
</reference>